<keyword evidence="4" id="KW-1185">Reference proteome</keyword>
<sequence length="298" mass="32750">MKAVLIRTGSAPVLSSSLHGLPKCYLSDHDSVTGILFSGKRSKSTLHLEIKEEKKKKKESLKIIRRTVSENDMIRSVKVSVSKSRSFPAIIPEEEEDLVDEEGGGMMILKKKGVNLDSYDRMSGIWRERNVVKEEIEYCGGGLGKGRNIGGGNGGNRGGNGDISSGGNADQSNMSDYYQKLLKSDPGNPLVLRNYGKFLHEMKGDVVKAEECYSRAILASPGDGELLSLYGKLIWDSSKDGVRAQSYFDQAVQAAPDDCYVMGSYANFLWNSEEDDEEDEERSDQVIRSTPSALVEAC</sequence>
<evidence type="ECO:0000256" key="1">
    <source>
        <dbReference type="SAM" id="MobiDB-lite"/>
    </source>
</evidence>
<proteinExistence type="predicted"/>
<feature type="domain" description="TmcB/TmcC TPR repeats" evidence="2">
    <location>
        <begin position="173"/>
        <end position="217"/>
    </location>
</feature>
<protein>
    <recommendedName>
        <fullName evidence="2">TmcB/TmcC TPR repeats domain-containing protein</fullName>
    </recommendedName>
</protein>
<feature type="compositionally biased region" description="Gly residues" evidence="1">
    <location>
        <begin position="147"/>
        <end position="161"/>
    </location>
</feature>
<dbReference type="OrthoDB" id="439046at2759"/>
<evidence type="ECO:0000259" key="2">
    <source>
        <dbReference type="Pfam" id="PF25474"/>
    </source>
</evidence>
<feature type="region of interest" description="Disordered" evidence="1">
    <location>
        <begin position="147"/>
        <end position="169"/>
    </location>
</feature>
<name>A0A2G5ES73_AQUCA</name>
<dbReference type="InterPro" id="IPR057352">
    <property type="entry name" value="TPR_TmcB/C"/>
</dbReference>
<dbReference type="AlphaFoldDB" id="A0A2G5ES73"/>
<dbReference type="Pfam" id="PF25474">
    <property type="entry name" value="TPR_TmcB"/>
    <property type="match status" value="1"/>
</dbReference>
<accession>A0A2G5ES73</accession>
<dbReference type="Gene3D" id="1.25.40.10">
    <property type="entry name" value="Tetratricopeptide repeat domain"/>
    <property type="match status" value="1"/>
</dbReference>
<dbReference type="InterPro" id="IPR011990">
    <property type="entry name" value="TPR-like_helical_dom_sf"/>
</dbReference>
<gene>
    <name evidence="3" type="ORF">AQUCO_00500484v1</name>
</gene>
<dbReference type="SUPFAM" id="SSF48452">
    <property type="entry name" value="TPR-like"/>
    <property type="match status" value="1"/>
</dbReference>
<reference evidence="3 4" key="1">
    <citation type="submission" date="2017-09" db="EMBL/GenBank/DDBJ databases">
        <title>WGS assembly of Aquilegia coerulea Goldsmith.</title>
        <authorList>
            <person name="Hodges S."/>
            <person name="Kramer E."/>
            <person name="Nordborg M."/>
            <person name="Tomkins J."/>
            <person name="Borevitz J."/>
            <person name="Derieg N."/>
            <person name="Yan J."/>
            <person name="Mihaltcheva S."/>
            <person name="Hayes R.D."/>
            <person name="Rokhsar D."/>
        </authorList>
    </citation>
    <scope>NUCLEOTIDE SEQUENCE [LARGE SCALE GENOMIC DNA]</scope>
    <source>
        <strain evidence="4">cv. Goldsmith</strain>
    </source>
</reference>
<organism evidence="3 4">
    <name type="scientific">Aquilegia coerulea</name>
    <name type="common">Rocky mountain columbine</name>
    <dbReference type="NCBI Taxonomy" id="218851"/>
    <lineage>
        <taxon>Eukaryota</taxon>
        <taxon>Viridiplantae</taxon>
        <taxon>Streptophyta</taxon>
        <taxon>Embryophyta</taxon>
        <taxon>Tracheophyta</taxon>
        <taxon>Spermatophyta</taxon>
        <taxon>Magnoliopsida</taxon>
        <taxon>Ranunculales</taxon>
        <taxon>Ranunculaceae</taxon>
        <taxon>Thalictroideae</taxon>
        <taxon>Aquilegia</taxon>
    </lineage>
</organism>
<evidence type="ECO:0000313" key="4">
    <source>
        <dbReference type="Proteomes" id="UP000230069"/>
    </source>
</evidence>
<dbReference type="EMBL" id="KZ305022">
    <property type="protein sequence ID" value="PIA58580.1"/>
    <property type="molecule type" value="Genomic_DNA"/>
</dbReference>
<dbReference type="STRING" id="218851.A0A2G5ES73"/>
<dbReference type="PANTHER" id="PTHR26312">
    <property type="entry name" value="TETRATRICOPEPTIDE REPEAT PROTEIN 5"/>
    <property type="match status" value="1"/>
</dbReference>
<dbReference type="FunCoup" id="A0A2G5ES73">
    <property type="interactions" value="382"/>
</dbReference>
<evidence type="ECO:0000313" key="3">
    <source>
        <dbReference type="EMBL" id="PIA58580.1"/>
    </source>
</evidence>
<dbReference type="PANTHER" id="PTHR26312:SF123">
    <property type="entry name" value="TETRATRICOPEPTIDE REPEAT (TPR)-LIKE SUPERFAMILY PROTEIN"/>
    <property type="match status" value="1"/>
</dbReference>
<dbReference type="InParanoid" id="A0A2G5ES73"/>
<feature type="region of interest" description="Disordered" evidence="1">
    <location>
        <begin position="273"/>
        <end position="298"/>
    </location>
</feature>
<dbReference type="Proteomes" id="UP000230069">
    <property type="component" value="Unassembled WGS sequence"/>
</dbReference>
<feature type="compositionally biased region" description="Acidic residues" evidence="1">
    <location>
        <begin position="273"/>
        <end position="282"/>
    </location>
</feature>